<feature type="transmembrane region" description="Helical" evidence="1">
    <location>
        <begin position="20"/>
        <end position="40"/>
    </location>
</feature>
<keyword evidence="1" id="KW-0472">Membrane</keyword>
<proteinExistence type="predicted"/>
<dbReference type="EMBL" id="AP027271">
    <property type="protein sequence ID" value="BDX02383.1"/>
    <property type="molecule type" value="Genomic_DNA"/>
</dbReference>
<feature type="transmembrane region" description="Helical" evidence="1">
    <location>
        <begin position="134"/>
        <end position="153"/>
    </location>
</feature>
<evidence type="ECO:0000256" key="1">
    <source>
        <dbReference type="SAM" id="Phobius"/>
    </source>
</evidence>
<keyword evidence="1" id="KW-0812">Transmembrane</keyword>
<dbReference type="Proteomes" id="UP001307608">
    <property type="component" value="Chromosome"/>
</dbReference>
<keyword evidence="1" id="KW-1133">Transmembrane helix</keyword>
<organism evidence="2 3">
    <name type="scientific">Marinomonas pontica</name>
    <dbReference type="NCBI Taxonomy" id="264739"/>
    <lineage>
        <taxon>Bacteria</taxon>
        <taxon>Pseudomonadati</taxon>
        <taxon>Pseudomonadota</taxon>
        <taxon>Gammaproteobacteria</taxon>
        <taxon>Oceanospirillales</taxon>
        <taxon>Oceanospirillaceae</taxon>
        <taxon>Marinomonas</taxon>
    </lineage>
</organism>
<gene>
    <name evidence="2" type="ORF">MACH16_11310</name>
</gene>
<evidence type="ECO:0000313" key="2">
    <source>
        <dbReference type="EMBL" id="BDX02383.1"/>
    </source>
</evidence>
<feature type="transmembrane region" description="Helical" evidence="1">
    <location>
        <begin position="110"/>
        <end position="128"/>
    </location>
</feature>
<accession>A0ABM8FDG6</accession>
<reference evidence="2 3" key="1">
    <citation type="submission" date="2023-01" db="EMBL/GenBank/DDBJ databases">
        <title>Complete genome sequence of Marinomonas pontica strain 200518_36.</title>
        <authorList>
            <person name="Ueki S."/>
            <person name="Gajardo G."/>
            <person name="Maruyama F."/>
        </authorList>
    </citation>
    <scope>NUCLEOTIDE SEQUENCE [LARGE SCALE GENOMIC DNA]</scope>
    <source>
        <strain evidence="2 3">200518_36</strain>
    </source>
</reference>
<dbReference type="InterPro" id="IPR021125">
    <property type="entry name" value="DUF2127"/>
</dbReference>
<feature type="transmembrane region" description="Helical" evidence="1">
    <location>
        <begin position="80"/>
        <end position="103"/>
    </location>
</feature>
<sequence>MLFLLAEVAFMKYEGLHAIAVLEGVKGVLALLVAASVILLTGEDLHTIVQQDVNLGPLSFSLHHIRTVLLFVEKLMQNNLILVVVIALMYASFRFVMAFGLWHRLRWTEWFAFISGSLYIPFEIYALYHQLNVINVSILLFNLAIVSYLYWVLRRGLGSKA</sequence>
<keyword evidence="3" id="KW-1185">Reference proteome</keyword>
<protein>
    <recommendedName>
        <fullName evidence="4">DUF2127 domain-containing protein</fullName>
    </recommendedName>
</protein>
<evidence type="ECO:0008006" key="4">
    <source>
        <dbReference type="Google" id="ProtNLM"/>
    </source>
</evidence>
<name>A0ABM8FDG6_9GAMM</name>
<dbReference type="RefSeq" id="WP_265727530.1">
    <property type="nucleotide sequence ID" value="NZ_AP027271.1"/>
</dbReference>
<evidence type="ECO:0000313" key="3">
    <source>
        <dbReference type="Proteomes" id="UP001307608"/>
    </source>
</evidence>
<dbReference type="Pfam" id="PF09900">
    <property type="entry name" value="DUF2127"/>
    <property type="match status" value="1"/>
</dbReference>